<dbReference type="Gene3D" id="3.30.428.10">
    <property type="entry name" value="HIT-like"/>
    <property type="match status" value="1"/>
</dbReference>
<protein>
    <submittedName>
        <fullName evidence="2">HIT domain-containing protein</fullName>
    </submittedName>
</protein>
<evidence type="ECO:0000313" key="3">
    <source>
        <dbReference type="Proteomes" id="UP000595448"/>
    </source>
</evidence>
<name>A0ABX7BIW6_9CAUL</name>
<organism evidence="2 3">
    <name type="scientific">Brevundimonas vitisensis</name>
    <dbReference type="NCBI Taxonomy" id="2800818"/>
    <lineage>
        <taxon>Bacteria</taxon>
        <taxon>Pseudomonadati</taxon>
        <taxon>Pseudomonadota</taxon>
        <taxon>Alphaproteobacteria</taxon>
        <taxon>Caulobacterales</taxon>
        <taxon>Caulobacteraceae</taxon>
        <taxon>Brevundimonas</taxon>
    </lineage>
</organism>
<feature type="domain" description="HIT" evidence="1">
    <location>
        <begin position="15"/>
        <end position="105"/>
    </location>
</feature>
<dbReference type="RefSeq" id="WP_201101872.1">
    <property type="nucleotide sequence ID" value="NZ_CP067977.1"/>
</dbReference>
<sequence>MSGFFADPAFDAGSLAIGDLGLCQVRLQDDARFPWLILIPRVTGAVELEDLSSAQRVDVMEAVIQAGQLVRALGELAGRPAEKLNIAAIGNVTAQLHIHVVGRRRDDGLWPDPVWGRGPAIPYVPQARQDAVSLIRRALDPVSP</sequence>
<evidence type="ECO:0000313" key="2">
    <source>
        <dbReference type="EMBL" id="QQQ17498.1"/>
    </source>
</evidence>
<proteinExistence type="predicted"/>
<dbReference type="EMBL" id="CP067977">
    <property type="protein sequence ID" value="QQQ17498.1"/>
    <property type="molecule type" value="Genomic_DNA"/>
</dbReference>
<dbReference type="InterPro" id="IPR036265">
    <property type="entry name" value="HIT-like_sf"/>
</dbReference>
<dbReference type="Pfam" id="PF01230">
    <property type="entry name" value="HIT"/>
    <property type="match status" value="1"/>
</dbReference>
<keyword evidence="3" id="KW-1185">Reference proteome</keyword>
<evidence type="ECO:0000259" key="1">
    <source>
        <dbReference type="Pfam" id="PF01230"/>
    </source>
</evidence>
<reference evidence="2 3" key="1">
    <citation type="submission" date="2021-01" db="EMBL/GenBank/DDBJ databases">
        <title>Brevundimonas vitis sp. nov., an bacterium isolated from grape (Vitis vinifera).</title>
        <authorList>
            <person name="Jiang L."/>
            <person name="Lee J."/>
        </authorList>
    </citation>
    <scope>NUCLEOTIDE SEQUENCE [LARGE SCALE GENOMIC DNA]</scope>
    <source>
        <strain evidence="2 3">GRTSA-9</strain>
    </source>
</reference>
<gene>
    <name evidence="2" type="ORF">JIP62_09035</name>
</gene>
<dbReference type="InterPro" id="IPR011146">
    <property type="entry name" value="HIT-like"/>
</dbReference>
<accession>A0ABX7BIW6</accession>
<dbReference type="InterPro" id="IPR026026">
    <property type="entry name" value="HIT_Hint"/>
</dbReference>
<dbReference type="PIRSF" id="PIRSF000714">
    <property type="entry name" value="HIT"/>
    <property type="match status" value="1"/>
</dbReference>
<dbReference type="Proteomes" id="UP000595448">
    <property type="component" value="Chromosome"/>
</dbReference>
<dbReference type="SUPFAM" id="SSF54197">
    <property type="entry name" value="HIT-like"/>
    <property type="match status" value="1"/>
</dbReference>